<organism evidence="1 2">
    <name type="scientific">Elsinoe australis</name>
    <dbReference type="NCBI Taxonomy" id="40998"/>
    <lineage>
        <taxon>Eukaryota</taxon>
        <taxon>Fungi</taxon>
        <taxon>Dikarya</taxon>
        <taxon>Ascomycota</taxon>
        <taxon>Pezizomycotina</taxon>
        <taxon>Dothideomycetes</taxon>
        <taxon>Dothideomycetidae</taxon>
        <taxon>Myriangiales</taxon>
        <taxon>Elsinoaceae</taxon>
        <taxon>Elsinoe</taxon>
    </lineage>
</organism>
<dbReference type="OrthoDB" id="3535423at2759"/>
<dbReference type="EMBL" id="NHZQ01000448">
    <property type="protein sequence ID" value="PSK33527.1"/>
    <property type="molecule type" value="Genomic_DNA"/>
</dbReference>
<protein>
    <submittedName>
        <fullName evidence="1">Protein FMP52, mitochondrial</fullName>
    </submittedName>
</protein>
<accession>A0A2P7YC67</accession>
<evidence type="ECO:0000313" key="1">
    <source>
        <dbReference type="EMBL" id="PSK33527.1"/>
    </source>
</evidence>
<dbReference type="Gene3D" id="3.40.50.720">
    <property type="entry name" value="NAD(P)-binding Rossmann-like Domain"/>
    <property type="match status" value="1"/>
</dbReference>
<proteinExistence type="predicted"/>
<reference evidence="1 2" key="1">
    <citation type="submission" date="2017-05" db="EMBL/GenBank/DDBJ databases">
        <title>Draft genome sequence of Elsinoe australis.</title>
        <authorList>
            <person name="Cheng Q."/>
        </authorList>
    </citation>
    <scope>NUCLEOTIDE SEQUENCE [LARGE SCALE GENOMIC DNA]</scope>
    <source>
        <strain evidence="1 2">NL1</strain>
    </source>
</reference>
<dbReference type="PANTHER" id="PTHR14097">
    <property type="entry name" value="OXIDOREDUCTASE HTATIP2"/>
    <property type="match status" value="1"/>
</dbReference>
<dbReference type="Proteomes" id="UP000243723">
    <property type="component" value="Unassembled WGS sequence"/>
</dbReference>
<keyword evidence="2" id="KW-1185">Reference proteome</keyword>
<evidence type="ECO:0000313" key="2">
    <source>
        <dbReference type="Proteomes" id="UP000243723"/>
    </source>
</evidence>
<dbReference type="AlphaFoldDB" id="A0A2P7YC67"/>
<dbReference type="InterPro" id="IPR036291">
    <property type="entry name" value="NAD(P)-bd_dom_sf"/>
</dbReference>
<comment type="caution">
    <text evidence="1">The sequence shown here is derived from an EMBL/GenBank/DDBJ whole genome shotgun (WGS) entry which is preliminary data.</text>
</comment>
<dbReference type="STRING" id="40998.A0A2P7YC67"/>
<dbReference type="PANTHER" id="PTHR14097:SF9">
    <property type="entry name" value="EPIMERASE, PUTATIVE (AFU_ORTHOLOGUE AFUA_8G07320)-RELATED"/>
    <property type="match status" value="1"/>
</dbReference>
<gene>
    <name evidence="1" type="ORF">B9Z65_7414</name>
</gene>
<name>A0A2P7YC67_9PEZI</name>
<sequence length="226" mass="24585">MHLLLTSPTGYIGSRTIHAALHHPSISHITILSRRPLAPNTLAPNPRHIPIAVVVNEDFTTYPADIKEKLKGVDAAVWCLGNLDSGEDVHWGMTMAGLRAVEEAVGGREGRDRVRFVYVSGALAVRDQGAGLWFMGEGRRMRGRVETKLLEVGGEGKGVECFVARPAFVMAEKRVWDPLMGGYSIPVAWLGAALVDVAVSGKEGERILENGELRDRGSRVVETVLQ</sequence>
<dbReference type="SUPFAM" id="SSF51735">
    <property type="entry name" value="NAD(P)-binding Rossmann-fold domains"/>
    <property type="match status" value="1"/>
</dbReference>